<dbReference type="InterPro" id="IPR029063">
    <property type="entry name" value="SAM-dependent_MTases_sf"/>
</dbReference>
<dbReference type="PANTHER" id="PTHR20974">
    <property type="entry name" value="UPF0585 PROTEIN CG18661"/>
    <property type="match status" value="1"/>
</dbReference>
<protein>
    <submittedName>
        <fullName evidence="1">DUF938 domain-containing protein</fullName>
    </submittedName>
</protein>
<dbReference type="Gene3D" id="3.40.50.150">
    <property type="entry name" value="Vaccinia Virus protein VP39"/>
    <property type="match status" value="1"/>
</dbReference>
<comment type="caution">
    <text evidence="1">The sequence shown here is derived from an EMBL/GenBank/DDBJ whole genome shotgun (WGS) entry which is preliminary data.</text>
</comment>
<dbReference type="EMBL" id="JBHTJV010000013">
    <property type="protein sequence ID" value="MFD0917497.1"/>
    <property type="molecule type" value="Genomic_DNA"/>
</dbReference>
<reference evidence="2" key="1">
    <citation type="journal article" date="2019" name="Int. J. Syst. Evol. Microbiol.">
        <title>The Global Catalogue of Microorganisms (GCM) 10K type strain sequencing project: providing services to taxonomists for standard genome sequencing and annotation.</title>
        <authorList>
            <consortium name="The Broad Institute Genomics Platform"/>
            <consortium name="The Broad Institute Genome Sequencing Center for Infectious Disease"/>
            <person name="Wu L."/>
            <person name="Ma J."/>
        </authorList>
    </citation>
    <scope>NUCLEOTIDE SEQUENCE [LARGE SCALE GENOMIC DNA]</scope>
    <source>
        <strain evidence="2">CCUG 60023</strain>
    </source>
</reference>
<accession>A0ABW3FIQ6</accession>
<evidence type="ECO:0000313" key="2">
    <source>
        <dbReference type="Proteomes" id="UP001597101"/>
    </source>
</evidence>
<dbReference type="Proteomes" id="UP001597101">
    <property type="component" value="Unassembled WGS sequence"/>
</dbReference>
<dbReference type="CDD" id="cd02440">
    <property type="entry name" value="AdoMet_MTases"/>
    <property type="match status" value="1"/>
</dbReference>
<sequence length="203" mass="22146">MKDEALRVSGSAENNKAIILEQLRMHLPASARVLEIASGTGQHAVHFAANMPDVTWQPSDVSLEGMDLLPRLAQAGLPNIAQPILLDIAHWPNLRPKFDAVFSANCLHIVPEDLLAPYVEGCGKSLKAGGKMMLYGPYKYGGAFTTPSNEQFNDFLGETYPGGGIRDFERVRDLARANGMELEADVAMPANNQFLIFAKKLLP</sequence>
<dbReference type="Pfam" id="PF06080">
    <property type="entry name" value="DUF938"/>
    <property type="match status" value="1"/>
</dbReference>
<dbReference type="InterPro" id="IPR010342">
    <property type="entry name" value="DUF938"/>
</dbReference>
<gene>
    <name evidence="1" type="ORF">ACFQ14_13890</name>
</gene>
<dbReference type="PANTHER" id="PTHR20974:SF0">
    <property type="entry name" value="UPF0585 PROTEIN CG18661"/>
    <property type="match status" value="1"/>
</dbReference>
<dbReference type="SUPFAM" id="SSF53335">
    <property type="entry name" value="S-adenosyl-L-methionine-dependent methyltransferases"/>
    <property type="match status" value="1"/>
</dbReference>
<keyword evidence="2" id="KW-1185">Reference proteome</keyword>
<name>A0ABW3FIQ6_9HYPH</name>
<evidence type="ECO:0000313" key="1">
    <source>
        <dbReference type="EMBL" id="MFD0917497.1"/>
    </source>
</evidence>
<organism evidence="1 2">
    <name type="scientific">Pseudahrensia aquimaris</name>
    <dbReference type="NCBI Taxonomy" id="744461"/>
    <lineage>
        <taxon>Bacteria</taxon>
        <taxon>Pseudomonadati</taxon>
        <taxon>Pseudomonadota</taxon>
        <taxon>Alphaproteobacteria</taxon>
        <taxon>Hyphomicrobiales</taxon>
        <taxon>Ahrensiaceae</taxon>
        <taxon>Pseudahrensia</taxon>
    </lineage>
</organism>
<proteinExistence type="predicted"/>
<dbReference type="RefSeq" id="WP_377213357.1">
    <property type="nucleotide sequence ID" value="NZ_JBHTJV010000013.1"/>
</dbReference>